<dbReference type="InterPro" id="IPR035940">
    <property type="entry name" value="CAP_sf"/>
</dbReference>
<dbReference type="CDD" id="cd05379">
    <property type="entry name" value="CAP_bacterial"/>
    <property type="match status" value="1"/>
</dbReference>
<dbReference type="EMBL" id="JARTFS010000006">
    <property type="protein sequence ID" value="MED4401699.1"/>
    <property type="molecule type" value="Genomic_DNA"/>
</dbReference>
<dbReference type="Pfam" id="PF00188">
    <property type="entry name" value="CAP"/>
    <property type="match status" value="1"/>
</dbReference>
<dbReference type="Pfam" id="PF14504">
    <property type="entry name" value="CAP_assoc_N"/>
    <property type="match status" value="1"/>
</dbReference>
<evidence type="ECO:0000313" key="5">
    <source>
        <dbReference type="Proteomes" id="UP001342826"/>
    </source>
</evidence>
<dbReference type="PANTHER" id="PTHR31157">
    <property type="entry name" value="SCP DOMAIN-CONTAINING PROTEIN"/>
    <property type="match status" value="1"/>
</dbReference>
<dbReference type="RefSeq" id="WP_066230557.1">
    <property type="nucleotide sequence ID" value="NZ_JARTFQ010000006.1"/>
</dbReference>
<evidence type="ECO:0000313" key="4">
    <source>
        <dbReference type="EMBL" id="MED4401699.1"/>
    </source>
</evidence>
<feature type="domain" description="SCP" evidence="2">
    <location>
        <begin position="231"/>
        <end position="335"/>
    </location>
</feature>
<dbReference type="SUPFAM" id="SSF55797">
    <property type="entry name" value="PR-1-like"/>
    <property type="match status" value="1"/>
</dbReference>
<evidence type="ECO:0000256" key="1">
    <source>
        <dbReference type="SAM" id="Phobius"/>
    </source>
</evidence>
<sequence length="345" mass="39800">MRVFLRAVIIFIIIFLGYTLYAQFGYYESEKRDGEDTNISDEQLEEEKLVLPNDGILSLVGKSTVDIKKIIGEPNRIDPSAYDYDWWIYGNDPKQYVQIGVLNNKVVSAYGIGESLNADPFKIGQPIQEVFQIAPMSPSISAEYRGNSYRFELSEEDMNTRPSVKFGNVYVQLYIDKFDGNLSSIRVMDEETFIKQRSYEVIFRGELIEPEFVTADKWKEIEKGSEKQIFEITNMIRKRHQLETLQWEETVAQVAYLHSADMKENNYFSHESPTKGSLVNRLAEYKVNYEMAGENIAAQYVDGIAAVEGWLNSKGHREALLNDEFTHLGVGVDELYYTQNFIKLR</sequence>
<dbReference type="Gene3D" id="3.40.33.10">
    <property type="entry name" value="CAP"/>
    <property type="match status" value="1"/>
</dbReference>
<keyword evidence="1" id="KW-0472">Membrane</keyword>
<protein>
    <submittedName>
        <fullName evidence="4">CAP-associated domain-containing protein</fullName>
    </submittedName>
</protein>
<evidence type="ECO:0000259" key="2">
    <source>
        <dbReference type="Pfam" id="PF00188"/>
    </source>
</evidence>
<organism evidence="4 5">
    <name type="scientific">Metabacillus fastidiosus</name>
    <dbReference type="NCBI Taxonomy" id="1458"/>
    <lineage>
        <taxon>Bacteria</taxon>
        <taxon>Bacillati</taxon>
        <taxon>Bacillota</taxon>
        <taxon>Bacilli</taxon>
        <taxon>Bacillales</taxon>
        <taxon>Bacillaceae</taxon>
        <taxon>Metabacillus</taxon>
    </lineage>
</organism>
<feature type="domain" description="CAP-associated" evidence="3">
    <location>
        <begin position="61"/>
        <end position="199"/>
    </location>
</feature>
<keyword evidence="5" id="KW-1185">Reference proteome</keyword>
<accession>A0ABU6NX65</accession>
<dbReference type="GeneID" id="301141523"/>
<keyword evidence="1" id="KW-0812">Transmembrane</keyword>
<name>A0ABU6NX65_9BACI</name>
<feature type="transmembrane region" description="Helical" evidence="1">
    <location>
        <begin position="7"/>
        <end position="27"/>
    </location>
</feature>
<dbReference type="InterPro" id="IPR014044">
    <property type="entry name" value="CAP_dom"/>
</dbReference>
<dbReference type="Proteomes" id="UP001342826">
    <property type="component" value="Unassembled WGS sequence"/>
</dbReference>
<dbReference type="PANTHER" id="PTHR31157:SF26">
    <property type="entry name" value="SCP-LIKE EXTRACELLULAR PROTEIN"/>
    <property type="match status" value="1"/>
</dbReference>
<dbReference type="InterPro" id="IPR029410">
    <property type="entry name" value="CAP_assoc"/>
</dbReference>
<keyword evidence="1" id="KW-1133">Transmembrane helix</keyword>
<evidence type="ECO:0000259" key="3">
    <source>
        <dbReference type="Pfam" id="PF14504"/>
    </source>
</evidence>
<gene>
    <name evidence="4" type="ORF">P9271_10265</name>
</gene>
<proteinExistence type="predicted"/>
<comment type="caution">
    <text evidence="4">The sequence shown here is derived from an EMBL/GenBank/DDBJ whole genome shotgun (WGS) entry which is preliminary data.</text>
</comment>
<reference evidence="4 5" key="1">
    <citation type="submission" date="2023-03" db="EMBL/GenBank/DDBJ databases">
        <title>Bacillus Genome Sequencing.</title>
        <authorList>
            <person name="Dunlap C."/>
        </authorList>
    </citation>
    <scope>NUCLEOTIDE SEQUENCE [LARGE SCALE GENOMIC DNA]</scope>
    <source>
        <strain evidence="4 5">NRS-1717</strain>
    </source>
</reference>